<gene>
    <name evidence="2" type="ORF">RDI58_027048</name>
</gene>
<name>A0AAN8SXH2_SOLBU</name>
<evidence type="ECO:0000256" key="1">
    <source>
        <dbReference type="SAM" id="MobiDB-lite"/>
    </source>
</evidence>
<feature type="region of interest" description="Disordered" evidence="1">
    <location>
        <begin position="43"/>
        <end position="65"/>
    </location>
</feature>
<dbReference type="PANTHER" id="PTHR48474">
    <property type="entry name" value="DUF1985 DOMAIN-CONTAINING PROTEIN"/>
    <property type="match status" value="1"/>
</dbReference>
<organism evidence="2 3">
    <name type="scientific">Solanum bulbocastanum</name>
    <name type="common">Wild potato</name>
    <dbReference type="NCBI Taxonomy" id="147425"/>
    <lineage>
        <taxon>Eukaryota</taxon>
        <taxon>Viridiplantae</taxon>
        <taxon>Streptophyta</taxon>
        <taxon>Embryophyta</taxon>
        <taxon>Tracheophyta</taxon>
        <taxon>Spermatophyta</taxon>
        <taxon>Magnoliopsida</taxon>
        <taxon>eudicotyledons</taxon>
        <taxon>Gunneridae</taxon>
        <taxon>Pentapetalae</taxon>
        <taxon>asterids</taxon>
        <taxon>lamiids</taxon>
        <taxon>Solanales</taxon>
        <taxon>Solanaceae</taxon>
        <taxon>Solanoideae</taxon>
        <taxon>Solaneae</taxon>
        <taxon>Solanum</taxon>
    </lineage>
</organism>
<keyword evidence="3" id="KW-1185">Reference proteome</keyword>
<comment type="caution">
    <text evidence="2">The sequence shown here is derived from an EMBL/GenBank/DDBJ whole genome shotgun (WGS) entry which is preliminary data.</text>
</comment>
<sequence>MPIAIQVWLYECSSSIDIQVAQKEGIENQVEGQYSNLSYADSTSYEKNSDDDFHEPPPPIVKDKRKGKVCSSSLPIKKRMKKQLIDGAKQAVQKIEPHLVTITNLDGIDSKTVEHEVFSIFYVGVNTINNSDDIGSKADDNEPSFAFDIPQKAVSEVSEEAHEMPQVSEEAYEHAEEQFPCPVPIQPMDPMNVTTHSQFELDDHFMPSFNSIKSNIAPQSTTIANQITTTVNQTSIVV</sequence>
<proteinExistence type="predicted"/>
<dbReference type="PANTHER" id="PTHR48474:SF1">
    <property type="entry name" value="DUF1985 DOMAIN-CONTAINING PROTEIN"/>
    <property type="match status" value="1"/>
</dbReference>
<evidence type="ECO:0008006" key="4">
    <source>
        <dbReference type="Google" id="ProtNLM"/>
    </source>
</evidence>
<dbReference type="EMBL" id="JBANQN010000011">
    <property type="protein sequence ID" value="KAK6776047.1"/>
    <property type="molecule type" value="Genomic_DNA"/>
</dbReference>
<reference evidence="2 3" key="1">
    <citation type="submission" date="2024-02" db="EMBL/GenBank/DDBJ databases">
        <title>de novo genome assembly of Solanum bulbocastanum strain 11H21.</title>
        <authorList>
            <person name="Hosaka A.J."/>
        </authorList>
    </citation>
    <scope>NUCLEOTIDE SEQUENCE [LARGE SCALE GENOMIC DNA]</scope>
    <source>
        <tissue evidence="2">Young leaves</tissue>
    </source>
</reference>
<dbReference type="Proteomes" id="UP001371456">
    <property type="component" value="Unassembled WGS sequence"/>
</dbReference>
<evidence type="ECO:0000313" key="3">
    <source>
        <dbReference type="Proteomes" id="UP001371456"/>
    </source>
</evidence>
<protein>
    <recommendedName>
        <fullName evidence="4">Ulp1 protease family, C-terminal catalytic domain containing protein</fullName>
    </recommendedName>
</protein>
<dbReference type="AlphaFoldDB" id="A0AAN8SXH2"/>
<accession>A0AAN8SXH2</accession>
<evidence type="ECO:0000313" key="2">
    <source>
        <dbReference type="EMBL" id="KAK6776047.1"/>
    </source>
</evidence>